<evidence type="ECO:0000313" key="6">
    <source>
        <dbReference type="EMBL" id="OAG29314.1"/>
    </source>
</evidence>
<dbReference type="InterPro" id="IPR006838">
    <property type="entry name" value="ADTRP_AIG1"/>
</dbReference>
<comment type="caution">
    <text evidence="6">The sequence shown here is derived from an EMBL/GenBank/DDBJ whole genome shotgun (WGS) entry which is preliminary data.</text>
</comment>
<evidence type="ECO:0000256" key="5">
    <source>
        <dbReference type="SAM" id="Phobius"/>
    </source>
</evidence>
<protein>
    <submittedName>
        <fullName evidence="6">Uncharacterized protein</fullName>
    </submittedName>
</protein>
<feature type="transmembrane region" description="Helical" evidence="5">
    <location>
        <begin position="95"/>
        <end position="116"/>
    </location>
</feature>
<comment type="subcellular location">
    <subcellularLocation>
        <location evidence="1">Endomembrane system</location>
        <topology evidence="1">Multi-pass membrane protein</topology>
    </subcellularLocation>
</comment>
<dbReference type="VEuPathDB" id="MicrosporidiaDB:NEDG_01387"/>
<keyword evidence="3 5" id="KW-1133">Transmembrane helix</keyword>
<keyword evidence="4 5" id="KW-0472">Membrane</keyword>
<dbReference type="AlphaFoldDB" id="A0A177EBI4"/>
<evidence type="ECO:0000313" key="7">
    <source>
        <dbReference type="Proteomes" id="UP000185944"/>
    </source>
</evidence>
<dbReference type="Pfam" id="PF04750">
    <property type="entry name" value="Far-17a_AIG1"/>
    <property type="match status" value="1"/>
</dbReference>
<reference evidence="6 7" key="1">
    <citation type="submission" date="2016-02" db="EMBL/GenBank/DDBJ databases">
        <title>Discovery of a natural microsporidian pathogen with a broad tissue tropism in Caenorhabditis elegans.</title>
        <authorList>
            <person name="Luallen R.J."/>
            <person name="Reinke A.W."/>
            <person name="Tong L."/>
            <person name="Botts M.R."/>
            <person name="Felix M.-A."/>
            <person name="Troemel E.R."/>
        </authorList>
    </citation>
    <scope>NUCLEOTIDE SEQUENCE [LARGE SCALE GENOMIC DNA]</scope>
    <source>
        <strain evidence="6 7">JUm2807</strain>
    </source>
</reference>
<dbReference type="OrthoDB" id="2188939at2759"/>
<dbReference type="GeneID" id="93647737"/>
<dbReference type="Proteomes" id="UP000185944">
    <property type="component" value="Unassembled WGS sequence"/>
</dbReference>
<keyword evidence="7" id="KW-1185">Reference proteome</keyword>
<evidence type="ECO:0000256" key="1">
    <source>
        <dbReference type="ARBA" id="ARBA00004127"/>
    </source>
</evidence>
<dbReference type="RefSeq" id="XP_067543993.1">
    <property type="nucleotide sequence ID" value="XM_067688805.1"/>
</dbReference>
<evidence type="ECO:0000256" key="2">
    <source>
        <dbReference type="ARBA" id="ARBA00022692"/>
    </source>
</evidence>
<evidence type="ECO:0000256" key="4">
    <source>
        <dbReference type="ARBA" id="ARBA00023136"/>
    </source>
</evidence>
<feature type="transmembrane region" description="Helical" evidence="5">
    <location>
        <begin position="12"/>
        <end position="30"/>
    </location>
</feature>
<gene>
    <name evidence="6" type="ORF">NEDG_01387</name>
</gene>
<dbReference type="GO" id="GO:0016020">
    <property type="term" value="C:membrane"/>
    <property type="evidence" value="ECO:0007669"/>
    <property type="project" value="InterPro"/>
</dbReference>
<sequence>MSEAATRGRNKTWVTNTLCLGVVLCIYGNMDPDASSFFGVSFTSFSFRRFWYITNLTLGFSTLALSLRVCLDLWSAWGGGGSHPEKEKLEEMHSCLVSVMMVAETIISVIFWPLFFHNPELFFAAARVTGPRAIGIFPNICMHGLPVLFLGVDYFTDPNIRGRRYNKSLAAYWGVCAAVLVLYYQQFRRWRYALISKVPGWCRAPALLVILLVMYPIHWSYVWVYGKRRGLLEPGEGGWTGKASFFLGLAGGFLYKGALSFRDFLSAPRNKKRAKEKPVGG</sequence>
<feature type="transmembrane region" description="Helical" evidence="5">
    <location>
        <begin position="204"/>
        <end position="224"/>
    </location>
</feature>
<accession>A0A177EBI4</accession>
<keyword evidence="2 5" id="KW-0812">Transmembrane</keyword>
<feature type="transmembrane region" description="Helical" evidence="5">
    <location>
        <begin position="50"/>
        <end position="74"/>
    </location>
</feature>
<evidence type="ECO:0000256" key="3">
    <source>
        <dbReference type="ARBA" id="ARBA00022989"/>
    </source>
</evidence>
<organism evidence="6 7">
    <name type="scientific">Nematocida displodere</name>
    <dbReference type="NCBI Taxonomy" id="1805483"/>
    <lineage>
        <taxon>Eukaryota</taxon>
        <taxon>Fungi</taxon>
        <taxon>Fungi incertae sedis</taxon>
        <taxon>Microsporidia</taxon>
        <taxon>Nematocida</taxon>
    </lineage>
</organism>
<proteinExistence type="predicted"/>
<feature type="transmembrane region" description="Helical" evidence="5">
    <location>
        <begin position="168"/>
        <end position="184"/>
    </location>
</feature>
<name>A0A177EBI4_9MICR</name>
<feature type="transmembrane region" description="Helical" evidence="5">
    <location>
        <begin position="136"/>
        <end position="156"/>
    </location>
</feature>
<dbReference type="GO" id="GO:0012505">
    <property type="term" value="C:endomembrane system"/>
    <property type="evidence" value="ECO:0007669"/>
    <property type="project" value="UniProtKB-SubCell"/>
</dbReference>
<dbReference type="EMBL" id="LTDL01000041">
    <property type="protein sequence ID" value="OAG29314.1"/>
    <property type="molecule type" value="Genomic_DNA"/>
</dbReference>